<dbReference type="HAMAP" id="MF_03181">
    <property type="entry name" value="PAN3"/>
    <property type="match status" value="1"/>
</dbReference>
<comment type="subcellular location">
    <subcellularLocation>
        <location evidence="1 7">Cytoplasm</location>
    </subcellularLocation>
</comment>
<evidence type="ECO:0000256" key="7">
    <source>
        <dbReference type="HAMAP-Rule" id="MF_03181"/>
    </source>
</evidence>
<feature type="compositionally biased region" description="Low complexity" evidence="9">
    <location>
        <begin position="119"/>
        <end position="128"/>
    </location>
</feature>
<reference evidence="11 12" key="1">
    <citation type="journal article" date="2024" name="IMA Fungus">
        <title>IMA Genome - F19 : A genome assembly and annotation guide to empower mycologists, including annotated draft genome sequences of Ceratocystis pirilliformis, Diaporthe australafricana, Fusarium ophioides, Paecilomyces lecythidis, and Sporothrix stenoceras.</title>
        <authorList>
            <person name="Aylward J."/>
            <person name="Wilson A.M."/>
            <person name="Visagie C.M."/>
            <person name="Spraker J."/>
            <person name="Barnes I."/>
            <person name="Buitendag C."/>
            <person name="Ceriani C."/>
            <person name="Del Mar Angel L."/>
            <person name="du Plessis D."/>
            <person name="Fuchs T."/>
            <person name="Gasser K."/>
            <person name="Kramer D."/>
            <person name="Li W."/>
            <person name="Munsamy K."/>
            <person name="Piso A."/>
            <person name="Price J.L."/>
            <person name="Sonnekus B."/>
            <person name="Thomas C."/>
            <person name="van der Nest A."/>
            <person name="van Dijk A."/>
            <person name="van Heerden A."/>
            <person name="van Vuuren N."/>
            <person name="Yilmaz N."/>
            <person name="Duong T.A."/>
            <person name="van der Merwe N.A."/>
            <person name="Wingfield M.J."/>
            <person name="Wingfield B.D."/>
        </authorList>
    </citation>
    <scope>NUCLEOTIDE SEQUENCE [LARGE SCALE GENOMIC DNA]</scope>
    <source>
        <strain evidence="11 12">CMW 12675</strain>
    </source>
</reference>
<feature type="binding site" evidence="7">
    <location>
        <begin position="421"/>
        <end position="428"/>
    </location>
    <ligand>
        <name>ATP</name>
        <dbReference type="ChEBI" id="CHEBI:30616"/>
    </ligand>
</feature>
<dbReference type="Gene3D" id="1.10.510.10">
    <property type="entry name" value="Transferase(Phosphotransferase) domain 1"/>
    <property type="match status" value="1"/>
</dbReference>
<dbReference type="InterPro" id="IPR011009">
    <property type="entry name" value="Kinase-like_dom_sf"/>
</dbReference>
<dbReference type="InterPro" id="IPR030844">
    <property type="entry name" value="PAN3"/>
</dbReference>
<dbReference type="Gene3D" id="1.20.5.5160">
    <property type="match status" value="1"/>
</dbReference>
<feature type="compositionally biased region" description="Pro residues" evidence="9">
    <location>
        <begin position="135"/>
        <end position="146"/>
    </location>
</feature>
<keyword evidence="8" id="KW-0862">Zinc</keyword>
<feature type="region of interest" description="Knob domain" evidence="7">
    <location>
        <begin position="629"/>
        <end position="730"/>
    </location>
</feature>
<name>A0ABR3YSQ9_9PEZI</name>
<feature type="zinc finger region" description="C3H1-type" evidence="8">
    <location>
        <begin position="21"/>
        <end position="50"/>
    </location>
</feature>
<feature type="region of interest" description="Disordered" evidence="9">
    <location>
        <begin position="114"/>
        <end position="158"/>
    </location>
</feature>
<feature type="binding site" evidence="7">
    <location>
        <position position="368"/>
    </location>
    <ligand>
        <name>ATP</name>
        <dbReference type="ChEBI" id="CHEBI:30616"/>
    </ligand>
</feature>
<organism evidence="11 12">
    <name type="scientific">Ceratocystis pirilliformis</name>
    <dbReference type="NCBI Taxonomy" id="259994"/>
    <lineage>
        <taxon>Eukaryota</taxon>
        <taxon>Fungi</taxon>
        <taxon>Dikarya</taxon>
        <taxon>Ascomycota</taxon>
        <taxon>Pezizomycotina</taxon>
        <taxon>Sordariomycetes</taxon>
        <taxon>Hypocreomycetidae</taxon>
        <taxon>Microascales</taxon>
        <taxon>Ceratocystidaceae</taxon>
        <taxon>Ceratocystis</taxon>
    </lineage>
</organism>
<keyword evidence="8" id="KW-0479">Metal-binding</keyword>
<keyword evidence="8" id="KW-0863">Zinc-finger</keyword>
<feature type="domain" description="C3H1-type" evidence="10">
    <location>
        <begin position="21"/>
        <end position="50"/>
    </location>
</feature>
<feature type="region of interest" description="Disordered" evidence="9">
    <location>
        <begin position="1"/>
        <end position="26"/>
    </location>
</feature>
<evidence type="ECO:0000256" key="9">
    <source>
        <dbReference type="SAM" id="MobiDB-lite"/>
    </source>
</evidence>
<comment type="domain">
    <text evidence="7">The N-terminal zinc finger binds to poly(A) RNA.</text>
</comment>
<comment type="caution">
    <text evidence="11">The sequence shown here is derived from an EMBL/GenBank/DDBJ whole genome shotgun (WGS) entry which is preliminary data.</text>
</comment>
<dbReference type="Gene3D" id="6.10.250.3160">
    <property type="match status" value="1"/>
</dbReference>
<gene>
    <name evidence="7 11" type="primary">PAN3</name>
    <name evidence="11" type="ORF">Cpir12675_005174</name>
</gene>
<keyword evidence="12" id="KW-1185">Reference proteome</keyword>
<comment type="function">
    <text evidence="7">Regulatory subunit of the poly(A)-nuclease (PAN) deadenylation complex, one of two cytoplasmic mRNA deadenylases involved in mRNA turnover. PAN specifically shortens poly(A) tails of RNA and the activity is stimulated by poly(A)-binding protein PAB1. PAN deadenylation is followed by rapid degradation of the shortened mRNA tails by the CCR4-NOT complex. Deadenylated mRNAs are then degraded by two alternative mechanisms, namely exosome-mediated 3'-5' exonucleolytic degradation, or deadenlyation-dependent mRNA decaping and subsequent 5'-3' exonucleolytic degradation by XRN1. May also be involved in post-transcriptional maturation of mRNA poly(A) tails. PAN3 acts as a positive regulator for PAN activity, recruiting the catalytic subunit PAN2 to mRNA via its interaction with RNA and with PAB1.</text>
</comment>
<feature type="coiled-coil region" evidence="7">
    <location>
        <begin position="590"/>
        <end position="628"/>
    </location>
</feature>
<feature type="binding site" evidence="7">
    <location>
        <begin position="485"/>
        <end position="486"/>
    </location>
    <ligand>
        <name>ATP</name>
        <dbReference type="ChEBI" id="CHEBI:30616"/>
    </ligand>
</feature>
<accession>A0ABR3YSQ9</accession>
<comment type="caution">
    <text evidence="7">Lacks conserved residue(s) required for the propagation of feature annotation.</text>
</comment>
<evidence type="ECO:0000256" key="6">
    <source>
        <dbReference type="ARBA" id="ARBA00023054"/>
    </source>
</evidence>
<dbReference type="Proteomes" id="UP001583280">
    <property type="component" value="Unassembled WGS sequence"/>
</dbReference>
<proteinExistence type="inferred from homology"/>
<dbReference type="Gene3D" id="1.10.287.3700">
    <property type="match status" value="1"/>
</dbReference>
<evidence type="ECO:0000259" key="10">
    <source>
        <dbReference type="PROSITE" id="PS50103"/>
    </source>
</evidence>
<comment type="domain">
    <text evidence="7">Contains a pseudokinase domain. The protein kinase domain is predicted to be catalytically inactive because some of the residues important for catalytic activity are substituted and it lacks the equivalent of the binding site for a peptide substrate. However, it has retained an ATP-binding site and ATP-binding is required for mRNA degradation, stimulating the activity of the PAN2 nuclease in vitro. The nucleotide-binding site is juxtaposed to the RNase active site of PAN2 in the complex and may actually bind nucleosides of a poly(A) RNA rather than ATP, feeding the poly(A)-tail to the active site of the deadenylase and thus increasing the efficiency with which this distributive enzyme degrades oligo(A) RNAs.</text>
</comment>
<dbReference type="InterPro" id="IPR041332">
    <property type="entry name" value="Pan3_CK"/>
</dbReference>
<dbReference type="SUPFAM" id="SSF56112">
    <property type="entry name" value="Protein kinase-like (PK-like)"/>
    <property type="match status" value="1"/>
</dbReference>
<evidence type="ECO:0000256" key="4">
    <source>
        <dbReference type="ARBA" id="ARBA00022741"/>
    </source>
</evidence>
<dbReference type="PROSITE" id="PS50103">
    <property type="entry name" value="ZF_C3H1"/>
    <property type="match status" value="1"/>
</dbReference>
<comment type="subunit">
    <text evidence="7">Homodimer. Forms a heterotrimer with a catalytic subunit PAN2 to form the poly(A)-nuclease (PAN) deadenylation complex. Interacts (via PAM-2 motif) with poly(A)-binding protein PAB1 (via PABC domain), conferring substrate specificity of the enzyme complex.</text>
</comment>
<evidence type="ECO:0000256" key="1">
    <source>
        <dbReference type="ARBA" id="ARBA00004496"/>
    </source>
</evidence>
<evidence type="ECO:0000313" key="11">
    <source>
        <dbReference type="EMBL" id="KAL1890984.1"/>
    </source>
</evidence>
<dbReference type="InterPro" id="IPR000571">
    <property type="entry name" value="Znf_CCCH"/>
</dbReference>
<dbReference type="Pfam" id="PF25586">
    <property type="entry name" value="zf-CCCH_PAN3"/>
    <property type="match status" value="1"/>
</dbReference>
<evidence type="ECO:0000256" key="8">
    <source>
        <dbReference type="PROSITE-ProRule" id="PRU00723"/>
    </source>
</evidence>
<protein>
    <recommendedName>
        <fullName evidence="7">PAN2-PAN3 deadenylation complex subunit PAN3</fullName>
    </recommendedName>
    <alternativeName>
        <fullName evidence="7">PAB1P-dependent poly(A)-specific ribonuclease</fullName>
    </alternativeName>
    <alternativeName>
        <fullName evidence="7">Poly(A)-nuclease deadenylation complex subunit 3</fullName>
        <shortName evidence="7">PAN deadenylation complex subunit 3</shortName>
    </alternativeName>
</protein>
<comment type="similarity">
    <text evidence="7">Belongs to the protein kinase superfamily. PAN3 family.</text>
</comment>
<feature type="region of interest" description="Disordered" evidence="9">
    <location>
        <begin position="170"/>
        <end position="189"/>
    </location>
</feature>
<evidence type="ECO:0000313" key="12">
    <source>
        <dbReference type="Proteomes" id="UP001583280"/>
    </source>
</evidence>
<keyword evidence="3 7" id="KW-0507">mRNA processing</keyword>
<evidence type="ECO:0000256" key="5">
    <source>
        <dbReference type="ARBA" id="ARBA00022840"/>
    </source>
</evidence>
<keyword evidence="4 7" id="KW-0547">Nucleotide-binding</keyword>
<evidence type="ECO:0000256" key="3">
    <source>
        <dbReference type="ARBA" id="ARBA00022664"/>
    </source>
</evidence>
<dbReference type="PANTHER" id="PTHR12272">
    <property type="entry name" value="DEADENYLATION COMPLEX SUBUNIT PAN3"/>
    <property type="match status" value="1"/>
</dbReference>
<keyword evidence="6 7" id="KW-0175">Coiled coil</keyword>
<dbReference type="PANTHER" id="PTHR12272:SF11">
    <property type="entry name" value="PAN2-PAN3 DEADENYLATION COMPLEX SUBUNIT PAN3"/>
    <property type="match status" value="1"/>
</dbReference>
<dbReference type="EMBL" id="JAWDJO010000166">
    <property type="protein sequence ID" value="KAL1890984.1"/>
    <property type="molecule type" value="Genomic_DNA"/>
</dbReference>
<keyword evidence="5 7" id="KW-0067">ATP-binding</keyword>
<sequence>MSARGSQPAELRRQLGSPNAKSRDTPCKNVLIYGHCRYENQGCTFNHETKTSKTNTSTNPATITPSHASIVHSNTANSTAANNNASLMNAAPPNMAMNSVLASPISHQKTLKWDTPAFTPSSSSTSPSGLHAVPTAPPAISPPAISPNPASTSPLAKKSTFSSQSLYAASFTPRGGNTAPSTPQSDAKKTMAFNPANAKEFMPSNYDLGSGNNESVNQMDSSFSYDVFNMAQVANGIPASTPFNPYVQDHAMAGAGYYPHAGPFMSHAQPLQHHLYANMGPYREDLLPYQKLAHDLFLPEKLREDMLKKLESTLRVIPMTSPQLPEIEDYHSLVALDTSPRSNLSLFGYSTWVYKATSIKDDKTYCLRRLEGFRLTNDAAYKHVLRTSTDWKAVRNSSVVSIHQAFTTRKFGGSSLVVVQDFYPGSKTLEEVCQAASDSRVQGRAHMRPKAVFSENIIWSYIVQLGNALRAIHSAKLAVRCFDLSKILVTDKNRIRLNACGIQDLVQMDERPSVSLQQEEDFIQLGKLILTISLGGTASPNFDGQFDAYFNDLKELGYSMDLRNIILWLLTPASPDIRKSIDDFLPRIVGHAFDTADSSLHAQDYLTSALYGELENARLVRLLAKLGAVNERPEFDGDPRWSESGQCYALKLYRDYLFHAVDANGKPSLDLGRITASLNRLDVGTNDMISLTSRDEQTVFYTTYKDLKRLVESSFQTLVKASAGSNSKSR</sequence>
<evidence type="ECO:0000256" key="2">
    <source>
        <dbReference type="ARBA" id="ARBA00022490"/>
    </source>
</evidence>
<dbReference type="Pfam" id="PF18101">
    <property type="entry name" value="Pan3_CK"/>
    <property type="match status" value="1"/>
</dbReference>
<comment type="domain">
    <text evidence="7">The pseudokinase domain, the coiled-coil (CC), and C-terminal knob domain (CK) form a structural unit (PKC) that forms an extensive high-affinity interaction surface for PAN2.</text>
</comment>
<keyword evidence="2 7" id="KW-0963">Cytoplasm</keyword>